<reference evidence="1" key="1">
    <citation type="submission" date="2015-04" db="EMBL/GenBank/DDBJ databases">
        <title>The genome sequence of the plant pathogenic Rhizarian Plasmodiophora brassicae reveals insights in its biotrophic life cycle and the origin of chitin synthesis.</title>
        <authorList>
            <person name="Schwelm A."/>
            <person name="Fogelqvist J."/>
            <person name="Knaust A."/>
            <person name="Julke S."/>
            <person name="Lilja T."/>
            <person name="Dhandapani V."/>
            <person name="Bonilla-Rosso G."/>
            <person name="Karlsson M."/>
            <person name="Shevchenko A."/>
            <person name="Choi S.R."/>
            <person name="Kim H.G."/>
            <person name="Park J.Y."/>
            <person name="Lim Y.P."/>
            <person name="Ludwig-Muller J."/>
            <person name="Dixelius C."/>
        </authorList>
    </citation>
    <scope>NUCLEOTIDE SEQUENCE</scope>
    <source>
        <tissue evidence="1">Potato root galls</tissue>
    </source>
</reference>
<accession>A0A0H5RDH7</accession>
<dbReference type="Gene3D" id="1.25.40.20">
    <property type="entry name" value="Ankyrin repeat-containing domain"/>
    <property type="match status" value="1"/>
</dbReference>
<sequence>MLRPMEHFLTQNRARSVLVWLRRHCQFEHREFLLEFPINRPSYHRNAVHRVLIKYDFTDAVISAVDIALHIDSTNFFIFAKMTPSFESQIQSLVEFGFDIDSIPLVCIHSGAFAERNDRWFHILSDYGSINRRKPDVIHHAFMMTLNGHTKLTDIMLEAGATIDAKSCSGETALQCLVMQPNKLSGIIYCITHGASLRLRAWRLEYSTVLNTYYSIRNHRK</sequence>
<name>A0A0H5RDH7_9EUKA</name>
<dbReference type="InterPro" id="IPR036770">
    <property type="entry name" value="Ankyrin_rpt-contain_sf"/>
</dbReference>
<dbReference type="AlphaFoldDB" id="A0A0H5RDH7"/>
<proteinExistence type="predicted"/>
<organism evidence="1">
    <name type="scientific">Spongospora subterranea</name>
    <dbReference type="NCBI Taxonomy" id="70186"/>
    <lineage>
        <taxon>Eukaryota</taxon>
        <taxon>Sar</taxon>
        <taxon>Rhizaria</taxon>
        <taxon>Endomyxa</taxon>
        <taxon>Phytomyxea</taxon>
        <taxon>Plasmodiophorida</taxon>
        <taxon>Plasmodiophoridae</taxon>
        <taxon>Spongospora</taxon>
    </lineage>
</organism>
<dbReference type="SUPFAM" id="SSF48403">
    <property type="entry name" value="Ankyrin repeat"/>
    <property type="match status" value="1"/>
</dbReference>
<dbReference type="EMBL" id="HACM01011344">
    <property type="protein sequence ID" value="CRZ11786.1"/>
    <property type="molecule type" value="Transcribed_RNA"/>
</dbReference>
<evidence type="ECO:0000313" key="1">
    <source>
        <dbReference type="EMBL" id="CRZ11786.1"/>
    </source>
</evidence>
<protein>
    <submittedName>
        <fullName evidence="1">Uncharacterized protein</fullName>
    </submittedName>
</protein>